<sequence>MKKNTLLCLAIFAVTSCSTTPRPITHRDKALIEAASNSFVVWQVTQPIGNRPKAVLAVLFDGTNNDRYHVPKGERQTVIADIEDELNAGGQLVKPARYYPGPGTESSKLEAEWDAAFGTTTASIASKACTDTLSDIENIRRAAPTTDIRIFVSGFSRGAAAARHFMNILEKGCAPLSAGTDPNVHFYAVLFDTVATGQRNNLQLQIPSSVDQVVNFISLDERRIFFSPILDAGAAPDRVLTIPLPGVHSDVGMSYGDGVGFEYAPIVQRLLSEMGLVSTNRIAITEDYFLQGEHDSRWTIDRILGVDPAGSQKDHDRKKYYVAATKLSPRRELEWQARQVAMAGDSHLFEADSERFETPAFAIHRQADGFQISTIPDEYGRTFFTEPTLVLHDHSGCIEYLVVHGAWQRISVPYKVVQRLKKQTPHELEVGVVFNSNILYTWWLADDKVIARAKPTIGKCAAKSNDSRMLKNF</sequence>
<dbReference type="InterPro" id="IPR018712">
    <property type="entry name" value="Tle1-like_cat"/>
</dbReference>
<dbReference type="RefSeq" id="WP_284331638.1">
    <property type="nucleotide sequence ID" value="NZ_BSOA01000015.1"/>
</dbReference>
<dbReference type="EMBL" id="BSOA01000015">
    <property type="protein sequence ID" value="GLQ88190.1"/>
    <property type="molecule type" value="Genomic_DNA"/>
</dbReference>
<evidence type="ECO:0000259" key="1">
    <source>
        <dbReference type="Pfam" id="PF09994"/>
    </source>
</evidence>
<dbReference type="PROSITE" id="PS51257">
    <property type="entry name" value="PROKAR_LIPOPROTEIN"/>
    <property type="match status" value="1"/>
</dbReference>
<keyword evidence="3" id="KW-1185">Reference proteome</keyword>
<feature type="domain" description="T6SS Phospholipase effector Tle1-like catalytic" evidence="1">
    <location>
        <begin position="56"/>
        <end position="171"/>
    </location>
</feature>
<dbReference type="Proteomes" id="UP001156627">
    <property type="component" value="Unassembled WGS sequence"/>
</dbReference>
<dbReference type="PANTHER" id="PTHR33840">
    <property type="match status" value="1"/>
</dbReference>
<evidence type="ECO:0000313" key="3">
    <source>
        <dbReference type="Proteomes" id="UP001156627"/>
    </source>
</evidence>
<protein>
    <recommendedName>
        <fullName evidence="1">T6SS Phospholipase effector Tle1-like catalytic domain-containing protein</fullName>
    </recommendedName>
</protein>
<name>A0ABQ5X9D5_9GAMM</name>
<gene>
    <name evidence="2" type="ORF">GCM10007898_17590</name>
</gene>
<dbReference type="PANTHER" id="PTHR33840:SF1">
    <property type="entry name" value="TLE1 PHOSPHOLIPASE DOMAIN-CONTAINING PROTEIN"/>
    <property type="match status" value="1"/>
</dbReference>
<proteinExistence type="predicted"/>
<accession>A0ABQ5X9D5</accession>
<dbReference type="Pfam" id="PF09994">
    <property type="entry name" value="T6SS_Tle1-like_cat"/>
    <property type="match status" value="1"/>
</dbReference>
<organism evidence="2 3">
    <name type="scientific">Dyella flagellata</name>
    <dbReference type="NCBI Taxonomy" id="1867833"/>
    <lineage>
        <taxon>Bacteria</taxon>
        <taxon>Pseudomonadati</taxon>
        <taxon>Pseudomonadota</taxon>
        <taxon>Gammaproteobacteria</taxon>
        <taxon>Lysobacterales</taxon>
        <taxon>Rhodanobacteraceae</taxon>
        <taxon>Dyella</taxon>
    </lineage>
</organism>
<comment type="caution">
    <text evidence="2">The sequence shown here is derived from an EMBL/GenBank/DDBJ whole genome shotgun (WGS) entry which is preliminary data.</text>
</comment>
<reference evidence="3" key="1">
    <citation type="journal article" date="2019" name="Int. J. Syst. Evol. Microbiol.">
        <title>The Global Catalogue of Microorganisms (GCM) 10K type strain sequencing project: providing services to taxonomists for standard genome sequencing and annotation.</title>
        <authorList>
            <consortium name="The Broad Institute Genomics Platform"/>
            <consortium name="The Broad Institute Genome Sequencing Center for Infectious Disease"/>
            <person name="Wu L."/>
            <person name="Ma J."/>
        </authorList>
    </citation>
    <scope>NUCLEOTIDE SEQUENCE [LARGE SCALE GENOMIC DNA]</scope>
    <source>
        <strain evidence="3">NBRC 111981</strain>
    </source>
</reference>
<evidence type="ECO:0000313" key="2">
    <source>
        <dbReference type="EMBL" id="GLQ88190.1"/>
    </source>
</evidence>